<keyword evidence="5" id="KW-0804">Transcription</keyword>
<dbReference type="STRING" id="1122155.SAMN02745158_01444"/>
<dbReference type="InterPro" id="IPR013325">
    <property type="entry name" value="RNA_pol_sigma_r2"/>
</dbReference>
<dbReference type="CDD" id="cd06171">
    <property type="entry name" value="Sigma70_r4"/>
    <property type="match status" value="1"/>
</dbReference>
<protein>
    <submittedName>
        <fullName evidence="8">RNA polymerase sigma-70 factor, ECF subfamily</fullName>
    </submittedName>
</protein>
<dbReference type="AlphaFoldDB" id="A0A1M4W2H0"/>
<comment type="similarity">
    <text evidence="1">Belongs to the sigma-70 factor family. ECF subfamily.</text>
</comment>
<evidence type="ECO:0000256" key="3">
    <source>
        <dbReference type="ARBA" id="ARBA00023082"/>
    </source>
</evidence>
<evidence type="ECO:0000256" key="4">
    <source>
        <dbReference type="ARBA" id="ARBA00023125"/>
    </source>
</evidence>
<dbReference type="Gene3D" id="1.10.1740.10">
    <property type="match status" value="1"/>
</dbReference>
<evidence type="ECO:0000259" key="6">
    <source>
        <dbReference type="Pfam" id="PF04542"/>
    </source>
</evidence>
<dbReference type="Proteomes" id="UP000184245">
    <property type="component" value="Unassembled WGS sequence"/>
</dbReference>
<gene>
    <name evidence="8" type="ORF">SAMN02745158_01444</name>
</gene>
<keyword evidence="2" id="KW-0805">Transcription regulation</keyword>
<name>A0A1M4W2H0_9CLOT</name>
<dbReference type="PANTHER" id="PTHR43133:SF8">
    <property type="entry name" value="RNA POLYMERASE SIGMA FACTOR HI_1459-RELATED"/>
    <property type="match status" value="1"/>
</dbReference>
<evidence type="ECO:0000256" key="5">
    <source>
        <dbReference type="ARBA" id="ARBA00023163"/>
    </source>
</evidence>
<dbReference type="Gene3D" id="1.10.10.10">
    <property type="entry name" value="Winged helix-like DNA-binding domain superfamily/Winged helix DNA-binding domain"/>
    <property type="match status" value="1"/>
</dbReference>
<dbReference type="Pfam" id="PF08281">
    <property type="entry name" value="Sigma70_r4_2"/>
    <property type="match status" value="1"/>
</dbReference>
<dbReference type="PANTHER" id="PTHR43133">
    <property type="entry name" value="RNA POLYMERASE ECF-TYPE SIGMA FACTO"/>
    <property type="match status" value="1"/>
</dbReference>
<dbReference type="InterPro" id="IPR007627">
    <property type="entry name" value="RNA_pol_sigma70_r2"/>
</dbReference>
<keyword evidence="4" id="KW-0238">DNA-binding</keyword>
<keyword evidence="3" id="KW-0731">Sigma factor</keyword>
<proteinExistence type="inferred from homology"/>
<feature type="domain" description="RNA polymerase sigma factor 70 region 4 type 2" evidence="7">
    <location>
        <begin position="110"/>
        <end position="162"/>
    </location>
</feature>
<dbReference type="Pfam" id="PF04542">
    <property type="entry name" value="Sigma70_r2"/>
    <property type="match status" value="1"/>
</dbReference>
<evidence type="ECO:0000256" key="2">
    <source>
        <dbReference type="ARBA" id="ARBA00023015"/>
    </source>
</evidence>
<dbReference type="OrthoDB" id="9789355at2"/>
<feature type="domain" description="RNA polymerase sigma-70 region 2" evidence="6">
    <location>
        <begin position="22"/>
        <end position="88"/>
    </location>
</feature>
<evidence type="ECO:0000313" key="8">
    <source>
        <dbReference type="EMBL" id="SHE75162.1"/>
    </source>
</evidence>
<dbReference type="InterPro" id="IPR013324">
    <property type="entry name" value="RNA_pol_sigma_r3/r4-like"/>
</dbReference>
<dbReference type="InterPro" id="IPR036388">
    <property type="entry name" value="WH-like_DNA-bd_sf"/>
</dbReference>
<organism evidence="8 9">
    <name type="scientific">Lactonifactor longoviformis DSM 17459</name>
    <dbReference type="NCBI Taxonomy" id="1122155"/>
    <lineage>
        <taxon>Bacteria</taxon>
        <taxon>Bacillati</taxon>
        <taxon>Bacillota</taxon>
        <taxon>Clostridia</taxon>
        <taxon>Eubacteriales</taxon>
        <taxon>Clostridiaceae</taxon>
        <taxon>Lactonifactor</taxon>
    </lineage>
</organism>
<dbReference type="GO" id="GO:0016987">
    <property type="term" value="F:sigma factor activity"/>
    <property type="evidence" value="ECO:0007669"/>
    <property type="project" value="UniProtKB-KW"/>
</dbReference>
<dbReference type="InterPro" id="IPR013249">
    <property type="entry name" value="RNA_pol_sigma70_r4_t2"/>
</dbReference>
<dbReference type="SUPFAM" id="SSF88659">
    <property type="entry name" value="Sigma3 and sigma4 domains of RNA polymerase sigma factors"/>
    <property type="match status" value="1"/>
</dbReference>
<reference evidence="8 9" key="1">
    <citation type="submission" date="2016-11" db="EMBL/GenBank/DDBJ databases">
        <authorList>
            <person name="Jaros S."/>
            <person name="Januszkiewicz K."/>
            <person name="Wedrychowicz H."/>
        </authorList>
    </citation>
    <scope>NUCLEOTIDE SEQUENCE [LARGE SCALE GENOMIC DNA]</scope>
    <source>
        <strain evidence="8 9">DSM 17459</strain>
    </source>
</reference>
<dbReference type="GO" id="GO:0003677">
    <property type="term" value="F:DNA binding"/>
    <property type="evidence" value="ECO:0007669"/>
    <property type="project" value="UniProtKB-KW"/>
</dbReference>
<dbReference type="RefSeq" id="WP_072850380.1">
    <property type="nucleotide sequence ID" value="NZ_FQVI01000005.1"/>
</dbReference>
<dbReference type="EMBL" id="FQVI01000005">
    <property type="protein sequence ID" value="SHE75162.1"/>
    <property type="molecule type" value="Genomic_DNA"/>
</dbReference>
<dbReference type="InterPro" id="IPR039425">
    <property type="entry name" value="RNA_pol_sigma-70-like"/>
</dbReference>
<dbReference type="InterPro" id="IPR014284">
    <property type="entry name" value="RNA_pol_sigma-70_dom"/>
</dbReference>
<evidence type="ECO:0000256" key="1">
    <source>
        <dbReference type="ARBA" id="ARBA00010641"/>
    </source>
</evidence>
<dbReference type="NCBIfam" id="TIGR02937">
    <property type="entry name" value="sigma70-ECF"/>
    <property type="match status" value="1"/>
</dbReference>
<sequence>MDQDFFLLQKMKSGDESAVEEFVKKYYPAILKYSYYHVNDQGKAEDIAQDTFERFFRSFSDYRHYGKAKNYLYVIAGNLCKNTYRKKKEEPLESVPEESVWPLDRVINSLAMEQALLQLPEEMRDVLILHYYQDLKLKEIAKIQEIGLPLVKYRIKAGKERLREILGKEELL</sequence>
<accession>A0A1M4W2H0</accession>
<dbReference type="GO" id="GO:0006352">
    <property type="term" value="P:DNA-templated transcription initiation"/>
    <property type="evidence" value="ECO:0007669"/>
    <property type="project" value="InterPro"/>
</dbReference>
<keyword evidence="9" id="KW-1185">Reference proteome</keyword>
<evidence type="ECO:0000259" key="7">
    <source>
        <dbReference type="Pfam" id="PF08281"/>
    </source>
</evidence>
<evidence type="ECO:0000313" key="9">
    <source>
        <dbReference type="Proteomes" id="UP000184245"/>
    </source>
</evidence>
<dbReference type="SUPFAM" id="SSF88946">
    <property type="entry name" value="Sigma2 domain of RNA polymerase sigma factors"/>
    <property type="match status" value="1"/>
</dbReference>